<name>W0DY63_9GAMM</name>
<dbReference type="InterPro" id="IPR001460">
    <property type="entry name" value="PCN-bd_Tpept"/>
</dbReference>
<keyword evidence="3" id="KW-0472">Membrane</keyword>
<dbReference type="PANTHER" id="PTHR30627">
    <property type="entry name" value="PEPTIDOGLYCAN D,D-TRANSPEPTIDASE"/>
    <property type="match status" value="1"/>
</dbReference>
<evidence type="ECO:0000313" key="7">
    <source>
        <dbReference type="Proteomes" id="UP000005380"/>
    </source>
</evidence>
<protein>
    <submittedName>
        <fullName evidence="6">Peptidoglycan glycosyltransferase</fullName>
    </submittedName>
</protein>
<gene>
    <name evidence="6" type="ORF">THIAE_08540</name>
</gene>
<dbReference type="Gene3D" id="3.40.710.10">
    <property type="entry name" value="DD-peptidase/beta-lactamase superfamily"/>
    <property type="match status" value="1"/>
</dbReference>
<dbReference type="Gene3D" id="3.90.1310.10">
    <property type="entry name" value="Penicillin-binding protein 2a (Domain 2)"/>
    <property type="match status" value="1"/>
</dbReference>
<evidence type="ECO:0000256" key="1">
    <source>
        <dbReference type="ARBA" id="ARBA00004370"/>
    </source>
</evidence>
<dbReference type="OrthoDB" id="9789078at2"/>
<dbReference type="HOGENOM" id="CLU_009289_6_2_6"/>
<organism evidence="6 7">
    <name type="scientific">Thiomicrospira aerophila AL3</name>
    <dbReference type="NCBI Taxonomy" id="717772"/>
    <lineage>
        <taxon>Bacteria</taxon>
        <taxon>Pseudomonadati</taxon>
        <taxon>Pseudomonadota</taxon>
        <taxon>Gammaproteobacteria</taxon>
        <taxon>Thiotrichales</taxon>
        <taxon>Piscirickettsiaceae</taxon>
        <taxon>Thiomicrospira</taxon>
    </lineage>
</organism>
<dbReference type="GO" id="GO:0005886">
    <property type="term" value="C:plasma membrane"/>
    <property type="evidence" value="ECO:0007669"/>
    <property type="project" value="TreeGrafter"/>
</dbReference>
<dbReference type="SUPFAM" id="SSF56601">
    <property type="entry name" value="beta-lactamase/transpeptidase-like"/>
    <property type="match status" value="1"/>
</dbReference>
<evidence type="ECO:0000256" key="2">
    <source>
        <dbReference type="ARBA" id="ARBA00022645"/>
    </source>
</evidence>
<dbReference type="Pfam" id="PF03717">
    <property type="entry name" value="PBP_dimer"/>
    <property type="match status" value="1"/>
</dbReference>
<keyword evidence="7" id="KW-1185">Reference proteome</keyword>
<dbReference type="InParanoid" id="W0DY63"/>
<dbReference type="GO" id="GO:0016740">
    <property type="term" value="F:transferase activity"/>
    <property type="evidence" value="ECO:0007669"/>
    <property type="project" value="UniProtKB-KW"/>
</dbReference>
<dbReference type="InterPro" id="IPR012338">
    <property type="entry name" value="Beta-lactam/transpept-like"/>
</dbReference>
<dbReference type="AlphaFoldDB" id="W0DY63"/>
<comment type="subcellular location">
    <subcellularLocation>
        <location evidence="1">Membrane</location>
    </subcellularLocation>
</comment>
<dbReference type="EMBL" id="CP007030">
    <property type="protein sequence ID" value="AHF01796.1"/>
    <property type="molecule type" value="Genomic_DNA"/>
</dbReference>
<dbReference type="InterPro" id="IPR005311">
    <property type="entry name" value="PBP_dimer"/>
</dbReference>
<dbReference type="Proteomes" id="UP000005380">
    <property type="component" value="Chromosome"/>
</dbReference>
<dbReference type="Pfam" id="PF00905">
    <property type="entry name" value="Transpeptidase"/>
    <property type="match status" value="1"/>
</dbReference>
<dbReference type="KEGG" id="tao:THIAE_08540"/>
<feature type="domain" description="Penicillin-binding protein dimerisation" evidence="5">
    <location>
        <begin position="50"/>
        <end position="201"/>
    </location>
</feature>
<dbReference type="InterPro" id="IPR036138">
    <property type="entry name" value="PBP_dimer_sf"/>
</dbReference>
<dbReference type="SUPFAM" id="SSF56519">
    <property type="entry name" value="Penicillin binding protein dimerisation domain"/>
    <property type="match status" value="1"/>
</dbReference>
<dbReference type="eggNOG" id="COG0768">
    <property type="taxonomic scope" value="Bacteria"/>
</dbReference>
<evidence type="ECO:0000256" key="3">
    <source>
        <dbReference type="ARBA" id="ARBA00023136"/>
    </source>
</evidence>
<dbReference type="RefSeq" id="WP_006460975.1">
    <property type="nucleotide sequence ID" value="NZ_CP007030.1"/>
</dbReference>
<evidence type="ECO:0000313" key="6">
    <source>
        <dbReference type="EMBL" id="AHF01796.1"/>
    </source>
</evidence>
<dbReference type="Gene3D" id="1.10.150.770">
    <property type="match status" value="1"/>
</dbReference>
<keyword evidence="2" id="KW-0645">Protease</keyword>
<reference evidence="6 7" key="1">
    <citation type="submission" date="2013-12" db="EMBL/GenBank/DDBJ databases">
        <authorList>
            <consortium name="DOE Joint Genome Institute"/>
            <person name="Kappler U."/>
            <person name="Huntemann M."/>
            <person name="Han J."/>
            <person name="Chen A."/>
            <person name="Kyrpides N."/>
            <person name="Mavromatis K."/>
            <person name="Markowitz V."/>
            <person name="Palaniappan K."/>
            <person name="Ivanova N."/>
            <person name="Schaumberg A."/>
            <person name="Pati A."/>
            <person name="Liolios K."/>
            <person name="Nordberg H.P."/>
            <person name="Cantor M.N."/>
            <person name="Hua S.X."/>
            <person name="Woyke T."/>
        </authorList>
    </citation>
    <scope>NUCLEOTIDE SEQUENCE [LARGE SCALE GENOMIC DNA]</scope>
    <source>
        <strain evidence="7">AL2</strain>
    </source>
</reference>
<proteinExistence type="predicted"/>
<evidence type="ECO:0000259" key="5">
    <source>
        <dbReference type="Pfam" id="PF03717"/>
    </source>
</evidence>
<keyword evidence="6" id="KW-0808">Transferase</keyword>
<dbReference type="Gene3D" id="3.30.450.330">
    <property type="match status" value="1"/>
</dbReference>
<dbReference type="GO" id="GO:0071555">
    <property type="term" value="P:cell wall organization"/>
    <property type="evidence" value="ECO:0007669"/>
    <property type="project" value="TreeGrafter"/>
</dbReference>
<keyword evidence="2" id="KW-0121">Carboxypeptidase</keyword>
<keyword evidence="2" id="KW-0378">Hydrolase</keyword>
<dbReference type="GO" id="GO:0004180">
    <property type="term" value="F:carboxypeptidase activity"/>
    <property type="evidence" value="ECO:0007669"/>
    <property type="project" value="UniProtKB-KW"/>
</dbReference>
<dbReference type="STRING" id="717772.THIAE_08540"/>
<dbReference type="InterPro" id="IPR050515">
    <property type="entry name" value="Beta-lactam/transpept"/>
</dbReference>
<feature type="domain" description="Penicillin-binding protein transpeptidase" evidence="4">
    <location>
        <begin position="242"/>
        <end position="538"/>
    </location>
</feature>
<evidence type="ECO:0000259" key="4">
    <source>
        <dbReference type="Pfam" id="PF00905"/>
    </source>
</evidence>
<dbReference type="PANTHER" id="PTHR30627:SF1">
    <property type="entry name" value="PEPTIDOGLYCAN D,D-TRANSPEPTIDASE FTSI"/>
    <property type="match status" value="1"/>
</dbReference>
<dbReference type="FunCoup" id="W0DY63">
    <property type="interactions" value="193"/>
</dbReference>
<accession>W0DY63</accession>
<sequence length="555" mass="61195">MNSSIRARIILFILLAGLLALVGRAFYLQWLHADFLNAEADKRQLRVIEVPAPRGQIVDRNDKVLALSTPINSIWVDANRLNAHPEKRRILADLARVLEVSPASLVRMVEQQSQRRYLYLRRGLVPEVGEAVAALNLPFVYVKHEYRRYYPQAHTTAHLVGYTNIDDIGQDGLEAIYNQWLSGQSGRFRVVKDLKGRVVSSVATQQDMQPGQQLKLTLDSDIQYFAHKALHDSLVKHQAQGGSVVVIDLANAEILALANQPSFNPNDRSQISGEAIRNRAISTLIEPGSTIKPLIIAKLLDEGLVSEDEVVDTHPGHIRLHGHLISDAINYRELTLTGVVQKSSNVAMAKLVPRMTRATQWEFMTQLGFGHDTGLFLPGEQNGRLRHFANWSGMDQVSNSFGYGFNATLLQLAQAYQIFGTQGQITPLMLVDNHVRPQPRQVISPESAQAVLLMMESVTQPGGTAVAASVDGYRVAGKTGTVHKTAGGVYQLDQYQAMFVGLAPVSRPQILVAVMIDEPSRGIYGGGTVAAPVFREVMTHALRIRNVDPDLVSVP</sequence>
<dbReference type="GO" id="GO:0008658">
    <property type="term" value="F:penicillin binding"/>
    <property type="evidence" value="ECO:0007669"/>
    <property type="project" value="InterPro"/>
</dbReference>